<reference evidence="2" key="1">
    <citation type="submission" date="2019-12" db="EMBL/GenBank/DDBJ databases">
        <title>Genome sequencing and annotation of Brassica cretica.</title>
        <authorList>
            <person name="Studholme D.J."/>
            <person name="Sarris P.F."/>
        </authorList>
    </citation>
    <scope>NUCLEOTIDE SEQUENCE</scope>
    <source>
        <strain evidence="2">PFS-102/07</strain>
        <tissue evidence="2">Leaf</tissue>
    </source>
</reference>
<accession>A0A8S9LB96</accession>
<proteinExistence type="predicted"/>
<name>A0A8S9LB96_BRACR</name>
<feature type="compositionally biased region" description="Basic residues" evidence="1">
    <location>
        <begin position="507"/>
        <end position="522"/>
    </location>
</feature>
<feature type="region of interest" description="Disordered" evidence="1">
    <location>
        <begin position="466"/>
        <end position="522"/>
    </location>
</feature>
<comment type="caution">
    <text evidence="2">The sequence shown here is derived from an EMBL/GenBank/DDBJ whole genome shotgun (WGS) entry which is preliminary data.</text>
</comment>
<evidence type="ECO:0000313" key="2">
    <source>
        <dbReference type="EMBL" id="KAF2603522.1"/>
    </source>
</evidence>
<gene>
    <name evidence="2" type="ORF">F2Q70_00024805</name>
</gene>
<feature type="compositionally biased region" description="Basic and acidic residues" evidence="1">
    <location>
        <begin position="489"/>
        <end position="506"/>
    </location>
</feature>
<dbReference type="AlphaFoldDB" id="A0A8S9LB96"/>
<organism evidence="2">
    <name type="scientific">Brassica cretica</name>
    <name type="common">Mustard</name>
    <dbReference type="NCBI Taxonomy" id="69181"/>
    <lineage>
        <taxon>Eukaryota</taxon>
        <taxon>Viridiplantae</taxon>
        <taxon>Streptophyta</taxon>
        <taxon>Embryophyta</taxon>
        <taxon>Tracheophyta</taxon>
        <taxon>Spermatophyta</taxon>
        <taxon>Magnoliopsida</taxon>
        <taxon>eudicotyledons</taxon>
        <taxon>Gunneridae</taxon>
        <taxon>Pentapetalae</taxon>
        <taxon>rosids</taxon>
        <taxon>malvids</taxon>
        <taxon>Brassicales</taxon>
        <taxon>Brassicaceae</taxon>
        <taxon>Brassiceae</taxon>
        <taxon>Brassica</taxon>
    </lineage>
</organism>
<evidence type="ECO:0000256" key="1">
    <source>
        <dbReference type="SAM" id="MobiDB-lite"/>
    </source>
</evidence>
<dbReference type="EMBL" id="QGKY02000094">
    <property type="protein sequence ID" value="KAF2603522.1"/>
    <property type="molecule type" value="Genomic_DNA"/>
</dbReference>
<protein>
    <submittedName>
        <fullName evidence="2">Uncharacterized protein</fullName>
    </submittedName>
</protein>
<sequence length="522" mass="56320">MFKLCFAVKVWFDAPENENPPFSPLRKSRSFNSLSLPSSSSALSVEGLEIETDQTLPSSFSLPPTDPVIGTNTTSLLEPVFPLSEPVAPLSPLTSEAVTVPVCDSPSKYLASVNTDNAGDDSSSKLASPVTFGSHCHVYSLMNSLAKNSVSPSVLDVLPQSASMQKPSLLGVKNLSLPVPGSIQLQETSMLEVNKSPTDPSENLAQAKEKFIPSMGSWAKPLYFKPPATPPDPSTPRDYDPAVVGNQLATLWPTLNDEILNKQPKGKYSSGTLQPPIEKLPPPELKADGRLRFPWAARLSPQSRNLYRAATPTYRIDGTPEVSIPSKVLKLGPENKDEYIIGKFHKCALPPGGLVHAVVNRIWGRSSSLPTEDYGAHGPEKRTIEIEGLLSELEATSTFQQENPTASPNFIPTLPTLVDSQSTPTTASIMESSPSTVINIEVSEALVVGPLATTHTPFAFESPAQFKGSRDVGLEDGTEPSSSLSLTRGGRETKPPSKYQDMEWKTVRGRGKRGRRGHGSYH</sequence>